<reference evidence="15 16" key="1">
    <citation type="submission" date="2016-07" db="EMBL/GenBank/DDBJ databases">
        <title>Pervasive Adenine N6-methylation of Active Genes in Fungi.</title>
        <authorList>
            <consortium name="DOE Joint Genome Institute"/>
            <person name="Mondo S.J."/>
            <person name="Dannebaum R.O."/>
            <person name="Kuo R.C."/>
            <person name="Labutti K."/>
            <person name="Haridas S."/>
            <person name="Kuo A."/>
            <person name="Salamov A."/>
            <person name="Ahrendt S.R."/>
            <person name="Lipzen A."/>
            <person name="Sullivan W."/>
            <person name="Andreopoulos W.B."/>
            <person name="Clum A."/>
            <person name="Lindquist E."/>
            <person name="Daum C."/>
            <person name="Ramamoorthy G.K."/>
            <person name="Gryganskyi A."/>
            <person name="Culley D."/>
            <person name="Magnuson J.K."/>
            <person name="James T.Y."/>
            <person name="O'Malley M.A."/>
            <person name="Stajich J.E."/>
            <person name="Spatafora J.W."/>
            <person name="Visel A."/>
            <person name="Grigoriev I.V."/>
        </authorList>
    </citation>
    <scope>NUCLEOTIDE SEQUENCE [LARGE SCALE GENOMIC DNA]</scope>
    <source>
        <strain evidence="15 16">NRRL 3116</strain>
    </source>
</reference>
<dbReference type="InterPro" id="IPR037013">
    <property type="entry name" value="GSH-S_sub-bd_sf"/>
</dbReference>
<feature type="binding site" evidence="11">
    <location>
        <position position="322"/>
    </location>
    <ligand>
        <name>ATP</name>
        <dbReference type="ChEBI" id="CHEBI:30616"/>
    </ligand>
</feature>
<gene>
    <name evidence="15" type="ORF">BCR41DRAFT_381025</name>
</gene>
<dbReference type="NCBIfam" id="TIGR01986">
    <property type="entry name" value="glut_syn_euk"/>
    <property type="match status" value="1"/>
</dbReference>
<keyword evidence="16" id="KW-1185">Reference proteome</keyword>
<dbReference type="EC" id="6.3.2.3" evidence="10"/>
<feature type="binding site" evidence="13">
    <location>
        <begin position="228"/>
        <end position="230"/>
    </location>
    <ligand>
        <name>substrate</name>
    </ligand>
</feature>
<evidence type="ECO:0000256" key="13">
    <source>
        <dbReference type="PIRSR" id="PIRSR001558-3"/>
    </source>
</evidence>
<feature type="binding site" evidence="13">
    <location>
        <begin position="475"/>
        <end position="476"/>
    </location>
    <ligand>
        <name>substrate</name>
    </ligand>
</feature>
<dbReference type="InterPro" id="IPR004887">
    <property type="entry name" value="GSH_synth_subst-bd"/>
</dbReference>
<dbReference type="InterPro" id="IPR016185">
    <property type="entry name" value="PreATP-grasp_dom_sf"/>
</dbReference>
<comment type="cofactor">
    <cofactor evidence="10 12">
        <name>Mg(2+)</name>
        <dbReference type="ChEBI" id="CHEBI:18420"/>
    </cofactor>
    <text evidence="10 12">Binds 1 Mg(2+) ion per subunit.</text>
</comment>
<dbReference type="InterPro" id="IPR014709">
    <property type="entry name" value="Glutathione_synthase_C_euk"/>
</dbReference>
<evidence type="ECO:0000256" key="1">
    <source>
        <dbReference type="ARBA" id="ARBA00004965"/>
    </source>
</evidence>
<accession>A0A1Y2GPT3</accession>
<dbReference type="Gene3D" id="3.40.50.1760">
    <property type="entry name" value="Glutathione synthase, substrate-binding domain superfamily, eukaryotic"/>
    <property type="match status" value="1"/>
</dbReference>
<dbReference type="GO" id="GO:0000287">
    <property type="term" value="F:magnesium ion binding"/>
    <property type="evidence" value="ECO:0007669"/>
    <property type="project" value="UniProtKB-UniRule"/>
</dbReference>
<feature type="binding site" evidence="11">
    <location>
        <position position="133"/>
    </location>
    <ligand>
        <name>substrate</name>
    </ligand>
</feature>
<dbReference type="SUPFAM" id="SSF52440">
    <property type="entry name" value="PreATP-grasp domain"/>
    <property type="match status" value="1"/>
</dbReference>
<comment type="pathway">
    <text evidence="1 10">Sulfur metabolism; glutathione biosynthesis; glutathione from L-cysteine and L-glutamate: step 2/2.</text>
</comment>
<evidence type="ECO:0000256" key="10">
    <source>
        <dbReference type="PIRNR" id="PIRNR001558"/>
    </source>
</evidence>
<dbReference type="GO" id="GO:0043295">
    <property type="term" value="F:glutathione binding"/>
    <property type="evidence" value="ECO:0007669"/>
    <property type="project" value="UniProtKB-UniRule"/>
</dbReference>
<dbReference type="GeneID" id="33569129"/>
<comment type="catalytic activity">
    <reaction evidence="10">
        <text>gamma-L-glutamyl-L-cysteine + glycine + ATP = glutathione + ADP + phosphate + H(+)</text>
        <dbReference type="Rhea" id="RHEA:13557"/>
        <dbReference type="ChEBI" id="CHEBI:15378"/>
        <dbReference type="ChEBI" id="CHEBI:30616"/>
        <dbReference type="ChEBI" id="CHEBI:43474"/>
        <dbReference type="ChEBI" id="CHEBI:57305"/>
        <dbReference type="ChEBI" id="CHEBI:57925"/>
        <dbReference type="ChEBI" id="CHEBI:58173"/>
        <dbReference type="ChEBI" id="CHEBI:456216"/>
        <dbReference type="EC" id="6.3.2.3"/>
    </reaction>
</comment>
<keyword evidence="4 10" id="KW-0436">Ligase</keyword>
<dbReference type="Gene3D" id="1.10.1080.10">
    <property type="entry name" value="Glutathione Synthetase, Chain A, domain 3"/>
    <property type="match status" value="1"/>
</dbReference>
<dbReference type="FunCoup" id="A0A1Y2GPT3">
    <property type="interactions" value="694"/>
</dbReference>
<evidence type="ECO:0000256" key="6">
    <source>
        <dbReference type="ARBA" id="ARBA00022723"/>
    </source>
</evidence>
<keyword evidence="5 10" id="KW-0317">Glutathione biosynthesis</keyword>
<dbReference type="Proteomes" id="UP000193648">
    <property type="component" value="Unassembled WGS sequence"/>
</dbReference>
<dbReference type="RefSeq" id="XP_021881281.1">
    <property type="nucleotide sequence ID" value="XM_022027286.1"/>
</dbReference>
<dbReference type="PIRSF" id="PIRSF001558">
    <property type="entry name" value="GSHase"/>
    <property type="match status" value="1"/>
</dbReference>
<comment type="caution">
    <text evidence="15">The sequence shown here is derived from an EMBL/GenBank/DDBJ whole genome shotgun (WGS) entry which is preliminary data.</text>
</comment>
<keyword evidence="6 10" id="KW-0479">Metal-binding</keyword>
<dbReference type="STRING" id="64571.A0A1Y2GPT3"/>
<feature type="binding site" evidence="12">
    <location>
        <position position="384"/>
    </location>
    <ligand>
        <name>Mg(2+)</name>
        <dbReference type="ChEBI" id="CHEBI:18420"/>
    </ligand>
</feature>
<keyword evidence="9 10" id="KW-0460">Magnesium</keyword>
<dbReference type="UniPathway" id="UPA00142">
    <property type="reaction ID" value="UER00210"/>
</dbReference>
<evidence type="ECO:0000256" key="11">
    <source>
        <dbReference type="PIRSR" id="PIRSR001558-1"/>
    </source>
</evidence>
<dbReference type="InterPro" id="IPR014042">
    <property type="entry name" value="Glutathione_synthase_a-hlx"/>
</dbReference>
<evidence type="ECO:0000256" key="12">
    <source>
        <dbReference type="PIRSR" id="PIRSR001558-2"/>
    </source>
</evidence>
<dbReference type="Gene3D" id="3.30.1490.80">
    <property type="match status" value="1"/>
</dbReference>
<comment type="similarity">
    <text evidence="2 10">Belongs to the eukaryotic GSH synthase family.</text>
</comment>
<feature type="binding site" evidence="11">
    <location>
        <position position="234"/>
    </location>
    <ligand>
        <name>substrate</name>
    </ligand>
</feature>
<evidence type="ECO:0000256" key="9">
    <source>
        <dbReference type="ARBA" id="ARBA00022842"/>
    </source>
</evidence>
<dbReference type="AlphaFoldDB" id="A0A1Y2GPT3"/>
<evidence type="ECO:0000256" key="4">
    <source>
        <dbReference type="ARBA" id="ARBA00022598"/>
    </source>
</evidence>
<dbReference type="Gene3D" id="3.30.1490.50">
    <property type="match status" value="1"/>
</dbReference>
<name>A0A1Y2GPT3_9FUNG</name>
<dbReference type="Pfam" id="PF03199">
    <property type="entry name" value="GSH_synthase"/>
    <property type="match status" value="1"/>
</dbReference>
<dbReference type="InterPro" id="IPR005615">
    <property type="entry name" value="Glutathione_synthase"/>
</dbReference>
<feature type="binding site" evidence="13">
    <location>
        <begin position="159"/>
        <end position="162"/>
    </location>
    <ligand>
        <name>substrate</name>
    </ligand>
</feature>
<dbReference type="InParanoid" id="A0A1Y2GPT3"/>
<dbReference type="GO" id="GO:0004363">
    <property type="term" value="F:glutathione synthase activity"/>
    <property type="evidence" value="ECO:0007669"/>
    <property type="project" value="UniProtKB-UniRule"/>
</dbReference>
<feature type="domain" description="Glutathione synthase substrate-binding" evidence="14">
    <location>
        <begin position="219"/>
        <end position="319"/>
    </location>
</feature>
<dbReference type="OrthoDB" id="2020073at2759"/>
<protein>
    <recommendedName>
        <fullName evidence="10">Glutathione synthetase</fullName>
        <shortName evidence="10">GSH-S</shortName>
        <ecNumber evidence="10">6.3.2.3</ecNumber>
    </recommendedName>
</protein>
<evidence type="ECO:0000256" key="5">
    <source>
        <dbReference type="ARBA" id="ARBA00022684"/>
    </source>
</evidence>
<dbReference type="PANTHER" id="PTHR11130">
    <property type="entry name" value="GLUTATHIONE SYNTHETASE"/>
    <property type="match status" value="1"/>
</dbReference>
<dbReference type="Pfam" id="PF03917">
    <property type="entry name" value="GSH_synth_ATP"/>
    <property type="match status" value="1"/>
</dbReference>
<feature type="binding site" evidence="11">
    <location>
        <begin position="413"/>
        <end position="416"/>
    </location>
    <ligand>
        <name>ATP</name>
        <dbReference type="ChEBI" id="CHEBI:30616"/>
    </ligand>
</feature>
<keyword evidence="7 10" id="KW-0547">Nucleotide-binding</keyword>
<feature type="binding site" evidence="11">
    <location>
        <position position="155"/>
    </location>
    <ligand>
        <name>ATP</name>
        <dbReference type="ChEBI" id="CHEBI:30616"/>
    </ligand>
</feature>
<proteinExistence type="inferred from homology"/>
<feature type="binding site" evidence="11">
    <location>
        <position position="472"/>
    </location>
    <ligand>
        <name>ATP</name>
        <dbReference type="ChEBI" id="CHEBI:30616"/>
    </ligand>
</feature>
<evidence type="ECO:0000256" key="3">
    <source>
        <dbReference type="ARBA" id="ARBA00011738"/>
    </source>
</evidence>
<evidence type="ECO:0000259" key="14">
    <source>
        <dbReference type="Pfam" id="PF03199"/>
    </source>
</evidence>
<evidence type="ECO:0000256" key="7">
    <source>
        <dbReference type="ARBA" id="ARBA00022741"/>
    </source>
</evidence>
<feature type="binding site" evidence="11">
    <location>
        <position position="464"/>
    </location>
    <ligand>
        <name>substrate</name>
    </ligand>
</feature>
<feature type="binding site" evidence="13">
    <location>
        <begin position="283"/>
        <end position="286"/>
    </location>
    <ligand>
        <name>substrate</name>
    </ligand>
</feature>
<dbReference type="PANTHER" id="PTHR11130:SF0">
    <property type="entry name" value="GLUTATHIONE SYNTHETASE"/>
    <property type="match status" value="1"/>
</dbReference>
<feature type="binding site" evidence="11">
    <location>
        <position position="466"/>
    </location>
    <ligand>
        <name>ATP</name>
        <dbReference type="ChEBI" id="CHEBI:30616"/>
    </ligand>
</feature>
<dbReference type="Gene3D" id="3.30.470.20">
    <property type="entry name" value="ATP-grasp fold, B domain"/>
    <property type="match status" value="1"/>
</dbReference>
<sequence length="488" mass="53478">MTDWAPTTSEEQLLILKDAALDFALSHGLVVRPPPPPVTAATSISNIQEAEGVINAPVSLFPSPFPKAAFDNAVKIQPLFNQLVHDISEDDEFLKEIMESLSTVDDFVSRLYNLYITVKKRGITQPASLGIHRSDYIINLNPGQDFSDAKIKQVELNTISVSFGSLSSLTGDLHRYLHATTGYLTDKVDNSMLPSSDSISSIASGLASAHELYGSKTAKVMMVVQPGERNAFDQRWIEYNLLKNHGVVMIRRTLAEIAEQGSLHPETSALYMGDQEVSVVYYRSAYATTDYPTEKEWEGRMLAEKSLAIKCPTIAYQLVGVKKVQQVLAAPGQLERFVKDPADAALLRASFTGLYPLDSSPEGITAYEAALANSDELVMKPQREGGGNNIYGKDIQKVLKELTPEQRNAYILMDIIRPPITKNVLLRKGQLLRADVVSELGIYGIYLHDGKKVVRNDNGGHLLRTKGVESNEGGVAAGFAVIDSVVLL</sequence>
<dbReference type="FunFam" id="3.40.50.1760:FF:000001">
    <property type="entry name" value="Glutathione synthetase"/>
    <property type="match status" value="1"/>
</dbReference>
<keyword evidence="8 10" id="KW-0067">ATP-binding</keyword>
<dbReference type="EMBL" id="MCFF01000019">
    <property type="protein sequence ID" value="ORZ15533.1"/>
    <property type="molecule type" value="Genomic_DNA"/>
</dbReference>
<dbReference type="SUPFAM" id="SSF56059">
    <property type="entry name" value="Glutathione synthetase ATP-binding domain-like"/>
    <property type="match status" value="1"/>
</dbReference>
<dbReference type="InterPro" id="IPR014049">
    <property type="entry name" value="Glutathione_synthase_N_euk"/>
</dbReference>
<feature type="binding site" evidence="11">
    <location>
        <begin position="380"/>
        <end position="389"/>
    </location>
    <ligand>
        <name>ATP</name>
        <dbReference type="ChEBI" id="CHEBI:30616"/>
    </ligand>
</feature>
<feature type="binding site" evidence="11">
    <location>
        <position position="391"/>
    </location>
    <ligand>
        <name>ATP</name>
        <dbReference type="ChEBI" id="CHEBI:30616"/>
    </ligand>
</feature>
<evidence type="ECO:0000256" key="2">
    <source>
        <dbReference type="ARBA" id="ARBA00010385"/>
    </source>
</evidence>
<evidence type="ECO:0000313" key="16">
    <source>
        <dbReference type="Proteomes" id="UP000193648"/>
    </source>
</evidence>
<dbReference type="GO" id="GO:0005829">
    <property type="term" value="C:cytosol"/>
    <property type="evidence" value="ECO:0007669"/>
    <property type="project" value="TreeGrafter"/>
</dbReference>
<evidence type="ECO:0000256" key="8">
    <source>
        <dbReference type="ARBA" id="ARBA00022840"/>
    </source>
</evidence>
<feature type="binding site" evidence="12">
    <location>
        <position position="155"/>
    </location>
    <ligand>
        <name>Mg(2+)</name>
        <dbReference type="ChEBI" id="CHEBI:18420"/>
    </ligand>
</feature>
<dbReference type="FunFam" id="3.30.1490.50:FF:000002">
    <property type="entry name" value="Glutathione synthetase"/>
    <property type="match status" value="1"/>
</dbReference>
<feature type="binding site" evidence="11">
    <location>
        <position position="439"/>
    </location>
    <ligand>
        <name>ATP</name>
        <dbReference type="ChEBI" id="CHEBI:30616"/>
    </ligand>
</feature>
<feature type="binding site" evidence="12">
    <location>
        <position position="157"/>
    </location>
    <ligand>
        <name>Mg(2+)</name>
        <dbReference type="ChEBI" id="CHEBI:18420"/>
    </ligand>
</feature>
<organism evidence="15 16">
    <name type="scientific">Lobosporangium transversale</name>
    <dbReference type="NCBI Taxonomy" id="64571"/>
    <lineage>
        <taxon>Eukaryota</taxon>
        <taxon>Fungi</taxon>
        <taxon>Fungi incertae sedis</taxon>
        <taxon>Mucoromycota</taxon>
        <taxon>Mortierellomycotina</taxon>
        <taxon>Mortierellomycetes</taxon>
        <taxon>Mortierellales</taxon>
        <taxon>Mortierellaceae</taxon>
        <taxon>Lobosporangium</taxon>
    </lineage>
</organism>
<comment type="subunit">
    <text evidence="3">Homodimer.</text>
</comment>
<evidence type="ECO:0000313" key="15">
    <source>
        <dbReference type="EMBL" id="ORZ15533.1"/>
    </source>
</evidence>
<dbReference type="GO" id="GO:0005524">
    <property type="term" value="F:ATP binding"/>
    <property type="evidence" value="ECO:0007669"/>
    <property type="project" value="UniProtKB-UniRule"/>
</dbReference>